<sequence>MSKGQWLPPVEISEIMSFYNSPYYIGQEDDKNIIIYYRLPDKTIKYCTLSIDSGNLSSSISFLATNMPCIDISTLTDGTSGHLLYLAQGMFSTQLIYKGRNCDNLGKARIIWEGQYGRSCSLFTFENRLYVALFTKNDAFLIFSDENSSEFSIPKPFASSFSSSLTKSEYLSSCNSFPFNADEILINTQKLSFPIIDDICHSFSPPKSIKAAPVEKPQHNPLSDTDDYIKQLSSMNDQISQLSKTLSDRNEELASLSARWKNKYDVLLKENEVLKKQLSSQQPLPAPYGSNSDIIFVQSREL</sequence>
<evidence type="ECO:0000256" key="1">
    <source>
        <dbReference type="SAM" id="Coils"/>
    </source>
</evidence>
<comment type="caution">
    <text evidence="2">The sequence shown here is derived from an EMBL/GenBank/DDBJ whole genome shotgun (WGS) entry which is preliminary data.</text>
</comment>
<gene>
    <name evidence="2" type="ORF">SDC9_92879</name>
</gene>
<accession>A0A645A1Q8</accession>
<protein>
    <submittedName>
        <fullName evidence="2">Uncharacterized protein</fullName>
    </submittedName>
</protein>
<dbReference type="EMBL" id="VSSQ01011175">
    <property type="protein sequence ID" value="MPM46181.1"/>
    <property type="molecule type" value="Genomic_DNA"/>
</dbReference>
<proteinExistence type="predicted"/>
<dbReference type="AlphaFoldDB" id="A0A645A1Q8"/>
<organism evidence="2">
    <name type="scientific">bioreactor metagenome</name>
    <dbReference type="NCBI Taxonomy" id="1076179"/>
    <lineage>
        <taxon>unclassified sequences</taxon>
        <taxon>metagenomes</taxon>
        <taxon>ecological metagenomes</taxon>
    </lineage>
</organism>
<keyword evidence="1" id="KW-0175">Coiled coil</keyword>
<reference evidence="2" key="1">
    <citation type="submission" date="2019-08" db="EMBL/GenBank/DDBJ databases">
        <authorList>
            <person name="Kucharzyk K."/>
            <person name="Murdoch R.W."/>
            <person name="Higgins S."/>
            <person name="Loffler F."/>
        </authorList>
    </citation>
    <scope>NUCLEOTIDE SEQUENCE</scope>
</reference>
<evidence type="ECO:0000313" key="2">
    <source>
        <dbReference type="EMBL" id="MPM46181.1"/>
    </source>
</evidence>
<name>A0A645A1Q8_9ZZZZ</name>
<feature type="coiled-coil region" evidence="1">
    <location>
        <begin position="239"/>
        <end position="277"/>
    </location>
</feature>